<dbReference type="InterPro" id="IPR036412">
    <property type="entry name" value="HAD-like_sf"/>
</dbReference>
<dbReference type="SUPFAM" id="SSF56784">
    <property type="entry name" value="HAD-like"/>
    <property type="match status" value="1"/>
</dbReference>
<keyword evidence="1" id="KW-0378">Hydrolase</keyword>
<dbReference type="Proteomes" id="UP001369958">
    <property type="component" value="Chromosome"/>
</dbReference>
<dbReference type="InterPro" id="IPR051806">
    <property type="entry name" value="HAD-like_SPP"/>
</dbReference>
<dbReference type="PANTHER" id="PTHR43481:SF4">
    <property type="entry name" value="GLYCEROL-1-PHOSPHATE PHOSPHOHYDROLASE 1-RELATED"/>
    <property type="match status" value="1"/>
</dbReference>
<evidence type="ECO:0000313" key="1">
    <source>
        <dbReference type="EMBL" id="WWT32636.1"/>
    </source>
</evidence>
<dbReference type="PANTHER" id="PTHR43481">
    <property type="entry name" value="FRUCTOSE-1-PHOSPHATE PHOSPHATASE"/>
    <property type="match status" value="1"/>
</dbReference>
<organism evidence="1 2">
    <name type="scientific">Pelagibacterium nitratireducens</name>
    <dbReference type="NCBI Taxonomy" id="1046114"/>
    <lineage>
        <taxon>Bacteria</taxon>
        <taxon>Pseudomonadati</taxon>
        <taxon>Pseudomonadota</taxon>
        <taxon>Alphaproteobacteria</taxon>
        <taxon>Hyphomicrobiales</taxon>
        <taxon>Devosiaceae</taxon>
        <taxon>Pelagibacterium</taxon>
    </lineage>
</organism>
<dbReference type="SFLD" id="SFLDS00003">
    <property type="entry name" value="Haloacid_Dehalogenase"/>
    <property type="match status" value="1"/>
</dbReference>
<protein>
    <submittedName>
        <fullName evidence="1">HAD family hydrolase</fullName>
        <ecNumber evidence="1">3.1.3.-</ecNumber>
    </submittedName>
</protein>
<gene>
    <name evidence="1" type="ORF">V6617_16750</name>
</gene>
<dbReference type="Gene3D" id="3.40.50.1000">
    <property type="entry name" value="HAD superfamily/HAD-like"/>
    <property type="match status" value="1"/>
</dbReference>
<proteinExistence type="predicted"/>
<dbReference type="InterPro" id="IPR006439">
    <property type="entry name" value="HAD-SF_hydro_IA"/>
</dbReference>
<dbReference type="CDD" id="cd07526">
    <property type="entry name" value="HAD_BPGM_like"/>
    <property type="match status" value="1"/>
</dbReference>
<dbReference type="Pfam" id="PF00702">
    <property type="entry name" value="Hydrolase"/>
    <property type="match status" value="1"/>
</dbReference>
<dbReference type="EMBL" id="CP146275">
    <property type="protein sequence ID" value="WWT32636.1"/>
    <property type="molecule type" value="Genomic_DNA"/>
</dbReference>
<keyword evidence="2" id="KW-1185">Reference proteome</keyword>
<reference evidence="1 2" key="1">
    <citation type="submission" date="2024-02" db="EMBL/GenBank/DDBJ databases">
        <title>Complete genome sequence of Pelagibacterium nitratireducens ZH15.</title>
        <authorList>
            <person name="Zhao L.H."/>
        </authorList>
    </citation>
    <scope>NUCLEOTIDE SEQUENCE [LARGE SCALE GENOMIC DNA]</scope>
    <source>
        <strain evidence="1 2">ZH15</strain>
    </source>
</reference>
<sequence length="238" mass="25106">MDVAPARRSQARGPALIIFDCDGVLVDSEPIAIDVLVETVAALGVHIPTEIAYRDFLGRTLKTVSASLAADHGVTMDDTALEDMRHRLYARYKSALKPMPGIADVLDALDIPACVASSSVSERIEISLKLTGLYDRFAPDIYSATMVARGKPAPDLFLFAAEQMGFAPAECVVIEDSPAGVAAAKAAGMAVIAFTGGSHIGPAGLKPQLATLNPDALIDDLHNLPSALRSLSRKISRI</sequence>
<name>A0ABZ2I229_9HYPH</name>
<dbReference type="Gene3D" id="1.10.150.240">
    <property type="entry name" value="Putative phosphatase, domain 2"/>
    <property type="match status" value="1"/>
</dbReference>
<dbReference type="InterPro" id="IPR023214">
    <property type="entry name" value="HAD_sf"/>
</dbReference>
<accession>A0ABZ2I229</accession>
<dbReference type="EC" id="3.1.3.-" evidence="1"/>
<dbReference type="SFLD" id="SFLDG01135">
    <property type="entry name" value="C1.5.6:_HAD__Beta-PGM__Phospha"/>
    <property type="match status" value="1"/>
</dbReference>
<evidence type="ECO:0000313" key="2">
    <source>
        <dbReference type="Proteomes" id="UP001369958"/>
    </source>
</evidence>
<dbReference type="InterPro" id="IPR023198">
    <property type="entry name" value="PGP-like_dom2"/>
</dbReference>
<dbReference type="GO" id="GO:0016787">
    <property type="term" value="F:hydrolase activity"/>
    <property type="evidence" value="ECO:0007669"/>
    <property type="project" value="UniProtKB-KW"/>
</dbReference>
<dbReference type="SFLD" id="SFLDG01129">
    <property type="entry name" value="C1.5:_HAD__Beta-PGM__Phosphata"/>
    <property type="match status" value="1"/>
</dbReference>
<dbReference type="NCBIfam" id="TIGR01509">
    <property type="entry name" value="HAD-SF-IA-v3"/>
    <property type="match status" value="1"/>
</dbReference>
<dbReference type="RefSeq" id="WP_338608058.1">
    <property type="nucleotide sequence ID" value="NZ_CP146275.1"/>
</dbReference>